<dbReference type="InterPro" id="IPR000477">
    <property type="entry name" value="RT_dom"/>
</dbReference>
<evidence type="ECO:0000259" key="2">
    <source>
        <dbReference type="PROSITE" id="PS50878"/>
    </source>
</evidence>
<comment type="caution">
    <text evidence="3">The sequence shown here is derived from an EMBL/GenBank/DDBJ whole genome shotgun (WGS) entry which is preliminary data.</text>
</comment>
<name>A0A388LX71_CHABU</name>
<proteinExistence type="predicted"/>
<feature type="compositionally biased region" description="Gly residues" evidence="1">
    <location>
        <begin position="111"/>
        <end position="121"/>
    </location>
</feature>
<dbReference type="EMBL" id="BFEA01000581">
    <property type="protein sequence ID" value="GBG86819.1"/>
    <property type="molecule type" value="Genomic_DNA"/>
</dbReference>
<feature type="domain" description="Reverse transcriptase" evidence="2">
    <location>
        <begin position="727"/>
        <end position="969"/>
    </location>
</feature>
<dbReference type="Proteomes" id="UP000265515">
    <property type="component" value="Unassembled WGS sequence"/>
</dbReference>
<dbReference type="PANTHER" id="PTHR21301">
    <property type="entry name" value="REVERSE TRANSCRIPTASE"/>
    <property type="match status" value="1"/>
</dbReference>
<gene>
    <name evidence="3" type="ORF">CBR_g42102</name>
</gene>
<feature type="compositionally biased region" description="Basic and acidic residues" evidence="1">
    <location>
        <begin position="176"/>
        <end position="231"/>
    </location>
</feature>
<organism evidence="3 4">
    <name type="scientific">Chara braunii</name>
    <name type="common">Braun's stonewort</name>
    <dbReference type="NCBI Taxonomy" id="69332"/>
    <lineage>
        <taxon>Eukaryota</taxon>
        <taxon>Viridiplantae</taxon>
        <taxon>Streptophyta</taxon>
        <taxon>Charophyceae</taxon>
        <taxon>Charales</taxon>
        <taxon>Characeae</taxon>
        <taxon>Chara</taxon>
    </lineage>
</organism>
<feature type="region of interest" description="Disordered" evidence="1">
    <location>
        <begin position="72"/>
        <end position="132"/>
    </location>
</feature>
<dbReference type="PANTHER" id="PTHR21301:SF10">
    <property type="entry name" value="REVERSE TRANSCRIPTASE DOMAIN-CONTAINING PROTEIN"/>
    <property type="match status" value="1"/>
</dbReference>
<feature type="region of interest" description="Disordered" evidence="1">
    <location>
        <begin position="156"/>
        <end position="254"/>
    </location>
</feature>
<feature type="compositionally biased region" description="Pro residues" evidence="1">
    <location>
        <begin position="91"/>
        <end position="108"/>
    </location>
</feature>
<evidence type="ECO:0000313" key="3">
    <source>
        <dbReference type="EMBL" id="GBG86819.1"/>
    </source>
</evidence>
<evidence type="ECO:0000256" key="1">
    <source>
        <dbReference type="SAM" id="MobiDB-lite"/>
    </source>
</evidence>
<sequence length="969" mass="108176">MQYPVMVGVNPPPPGVAPTGAPQQFVQPGVELQAVSVQNPGMVLSIPPGNPLVPIAAYQVSAMAQWGVQPWSGNPAPSGGQWSVPFALQPPALPPPSTAPPPPPPPPSNGNGQGGSHGGKGQSANVFPGPGNRAYFTKEYMEILNGIKSDKIIEEAKKKASGQRRGSGRAAESLEENNRTDVRTERLDEVDSRAKLSNAERAELEQLRDEKAKAEKGVQESSSEKWKRGGERTPASVTPKENIVRSRTRGGSKSRFKRIDISDDDEGAPAVKQNLSVKMENSELSDVKKLLEVLVQQIVDVKGKQPMAEPEVEEVGTYEDVDVVQNQQNAEEEEEDEGGLAAYMKIRHGYYTSLHYTKVQEMCKAKSIQYFCKDMGAWELARLDLQEYSDQLADGASVRIVNLHNGTSLAPTRRIPNVGNDKLLLKDAKSTIELGGSWVISSLIRTRTKNETRKAELIAILKNPWKRRDLFKMTIEELIDLYNGVKTLNQQRGRQIVRGILTNVFKKCFGINPRANIVVKIPFCTTIDKCKVECALKTCIKDRVVPHALTDVFARRTRTVWLKAKSVGDLQDNYKSFAQADSVGYACEGFNLPKLNGHVAVKLSCIEGVHPFLHDAKNVSFIGTFTAKEALNYACNIALDVVRQCGALKGDLRIDWQGVCKLGVKMEVGCVYSEYVCGVRQTLDGLVMSPLDRNISEMWVECLVLYQQGLRRMYLENECYEVICKDRWAVLSEMRERYKEMQFKALEKWDKSEGLQHAYILTKENDKNKKRHIVPSFDSPFRAASGLLSASLNFLIKRIKVPHFNLRSISHLKDAVNKVNKCGQDGLDFVVRTYDIKEMFTQLPDDHISRAVDWIVGLFHDNGIRWIRLNLRSKAATFGKSHGEAGWRSLRLSRLCLLTQFQLENTFFLVSGSIQRQTRGIPMGGRTSPPLACVMCMFAEYTYLSSLGSDSRLVMGKRYVDDLLIVSFF</sequence>
<reference evidence="3 4" key="1">
    <citation type="journal article" date="2018" name="Cell">
        <title>The Chara Genome: Secondary Complexity and Implications for Plant Terrestrialization.</title>
        <authorList>
            <person name="Nishiyama T."/>
            <person name="Sakayama H."/>
            <person name="Vries J.D."/>
            <person name="Buschmann H."/>
            <person name="Saint-Marcoux D."/>
            <person name="Ullrich K.K."/>
            <person name="Haas F.B."/>
            <person name="Vanderstraeten L."/>
            <person name="Becker D."/>
            <person name="Lang D."/>
            <person name="Vosolsobe S."/>
            <person name="Rombauts S."/>
            <person name="Wilhelmsson P.K.I."/>
            <person name="Janitza P."/>
            <person name="Kern R."/>
            <person name="Heyl A."/>
            <person name="Rumpler F."/>
            <person name="Villalobos L.I.A.C."/>
            <person name="Clay J.M."/>
            <person name="Skokan R."/>
            <person name="Toyoda A."/>
            <person name="Suzuki Y."/>
            <person name="Kagoshima H."/>
            <person name="Schijlen E."/>
            <person name="Tajeshwar N."/>
            <person name="Catarino B."/>
            <person name="Hetherington A.J."/>
            <person name="Saltykova A."/>
            <person name="Bonnot C."/>
            <person name="Breuninger H."/>
            <person name="Symeonidi A."/>
            <person name="Radhakrishnan G.V."/>
            <person name="Van Nieuwerburgh F."/>
            <person name="Deforce D."/>
            <person name="Chang C."/>
            <person name="Karol K.G."/>
            <person name="Hedrich R."/>
            <person name="Ulvskov P."/>
            <person name="Glockner G."/>
            <person name="Delwiche C.F."/>
            <person name="Petrasek J."/>
            <person name="Van de Peer Y."/>
            <person name="Friml J."/>
            <person name="Beilby M."/>
            <person name="Dolan L."/>
            <person name="Kohara Y."/>
            <person name="Sugano S."/>
            <person name="Fujiyama A."/>
            <person name="Delaux P.-M."/>
            <person name="Quint M."/>
            <person name="TheiBen G."/>
            <person name="Hagemann M."/>
            <person name="Harholt J."/>
            <person name="Dunand C."/>
            <person name="Zachgo S."/>
            <person name="Langdale J."/>
            <person name="Maumus F."/>
            <person name="Straeten D.V.D."/>
            <person name="Gould S.B."/>
            <person name="Rensing S.A."/>
        </authorList>
    </citation>
    <scope>NUCLEOTIDE SEQUENCE [LARGE SCALE GENOMIC DNA]</scope>
    <source>
        <strain evidence="3 4">S276</strain>
    </source>
</reference>
<evidence type="ECO:0000313" key="4">
    <source>
        <dbReference type="Proteomes" id="UP000265515"/>
    </source>
</evidence>
<dbReference type="Gramene" id="GBG86819">
    <property type="protein sequence ID" value="GBG86819"/>
    <property type="gene ID" value="CBR_g42102"/>
</dbReference>
<dbReference type="AlphaFoldDB" id="A0A388LX71"/>
<accession>A0A388LX71</accession>
<protein>
    <recommendedName>
        <fullName evidence="2">Reverse transcriptase domain-containing protein</fullName>
    </recommendedName>
</protein>
<keyword evidence="4" id="KW-1185">Reference proteome</keyword>
<dbReference type="PROSITE" id="PS50878">
    <property type="entry name" value="RT_POL"/>
    <property type="match status" value="1"/>
</dbReference>